<keyword evidence="2" id="KW-1185">Reference proteome</keyword>
<gene>
    <name evidence="1" type="ORF">VPK24_03580</name>
</gene>
<reference evidence="2" key="1">
    <citation type="journal article" date="2024" name="Algal Res.">
        <title>Biochemical, toxicological and genomic investigation of a high-biomass producing Limnothrix strain isolated from Italian shallow drinking water reservoir.</title>
        <authorList>
            <person name="Simonazzi M."/>
            <person name="Shishido T.K."/>
            <person name="Delbaje E."/>
            <person name="Wahlsten M."/>
            <person name="Fewer D.P."/>
            <person name="Sivonen K."/>
            <person name="Pezzolesi L."/>
            <person name="Pistocchi R."/>
        </authorList>
    </citation>
    <scope>NUCLEOTIDE SEQUENCE [LARGE SCALE GENOMIC DNA]</scope>
    <source>
        <strain evidence="2">LRLZ20PSL1</strain>
    </source>
</reference>
<organism evidence="1 2">
    <name type="scientific">Limnothrix redekei LRLZ20PSL1</name>
    <dbReference type="NCBI Taxonomy" id="3112953"/>
    <lineage>
        <taxon>Bacteria</taxon>
        <taxon>Bacillati</taxon>
        <taxon>Cyanobacteriota</taxon>
        <taxon>Cyanophyceae</taxon>
        <taxon>Pseudanabaenales</taxon>
        <taxon>Pseudanabaenaceae</taxon>
        <taxon>Limnothrix</taxon>
    </lineage>
</organism>
<evidence type="ECO:0000313" key="2">
    <source>
        <dbReference type="Proteomes" id="UP001604335"/>
    </source>
</evidence>
<sequence length="117" mass="12782">MGPSARCPLKFRLLSLGNKLPDRSPLNTPFRFGVSIVNAFNPTYGQPRPRRAELIPSGEGLIDSIADAITVAIAAARAKGQSLEDLTAEVLADDNLLDGESRRWLSDVVARTWEQLH</sequence>
<accession>A0ABW7C9V1</accession>
<comment type="caution">
    <text evidence="1">The sequence shown here is derived from an EMBL/GenBank/DDBJ whole genome shotgun (WGS) entry which is preliminary data.</text>
</comment>
<dbReference type="Proteomes" id="UP001604335">
    <property type="component" value="Unassembled WGS sequence"/>
</dbReference>
<proteinExistence type="predicted"/>
<protein>
    <submittedName>
        <fullName evidence="1">Uncharacterized protein</fullName>
    </submittedName>
</protein>
<evidence type="ECO:0000313" key="1">
    <source>
        <dbReference type="EMBL" id="MFG3816706.1"/>
    </source>
</evidence>
<name>A0ABW7C9V1_9CYAN</name>
<dbReference type="EMBL" id="JAZAQF010000021">
    <property type="protein sequence ID" value="MFG3816706.1"/>
    <property type="molecule type" value="Genomic_DNA"/>
</dbReference>